<evidence type="ECO:0000313" key="1">
    <source>
        <dbReference type="EMBL" id="GGE07035.1"/>
    </source>
</evidence>
<accession>A0A917E5L9</accession>
<dbReference type="RefSeq" id="WP_188762004.1">
    <property type="nucleotide sequence ID" value="NZ_BMJM01000003.1"/>
</dbReference>
<gene>
    <name evidence="1" type="ORF">GCM10011529_11790</name>
</gene>
<protein>
    <submittedName>
        <fullName evidence="1">Uncharacterized protein</fullName>
    </submittedName>
</protein>
<name>A0A917E5L9_9SPHN</name>
<dbReference type="AlphaFoldDB" id="A0A917E5L9"/>
<comment type="caution">
    <text evidence="1">The sequence shown here is derived from an EMBL/GenBank/DDBJ whole genome shotgun (WGS) entry which is preliminary data.</text>
</comment>
<dbReference type="EMBL" id="BMJM01000003">
    <property type="protein sequence ID" value="GGE07035.1"/>
    <property type="molecule type" value="Genomic_DNA"/>
</dbReference>
<organism evidence="1 2">
    <name type="scientific">Sandarakinorhabdus glacialis</name>
    <dbReference type="NCBI Taxonomy" id="1614636"/>
    <lineage>
        <taxon>Bacteria</taxon>
        <taxon>Pseudomonadati</taxon>
        <taxon>Pseudomonadota</taxon>
        <taxon>Alphaproteobacteria</taxon>
        <taxon>Sphingomonadales</taxon>
        <taxon>Sphingosinicellaceae</taxon>
        <taxon>Sandarakinorhabdus</taxon>
    </lineage>
</organism>
<evidence type="ECO:0000313" key="2">
    <source>
        <dbReference type="Proteomes" id="UP000635071"/>
    </source>
</evidence>
<sequence>MQLTTKGGVSSTSRSQRAFELPRCDRDNLASVSMLTAPVDAIRVPAADDMFELLPIAYIVVPMHAAYRPVAIFAVDRMAALELLALAPRLVGIPIGLGLEPTIGSLSDNRWWLRCHLVSPLLLLINRPYIVTLSKRFMRVLVPIRDFMSRHPA</sequence>
<reference evidence="1" key="1">
    <citation type="journal article" date="2014" name="Int. J. Syst. Evol. Microbiol.">
        <title>Complete genome sequence of Corynebacterium casei LMG S-19264T (=DSM 44701T), isolated from a smear-ripened cheese.</title>
        <authorList>
            <consortium name="US DOE Joint Genome Institute (JGI-PGF)"/>
            <person name="Walter F."/>
            <person name="Albersmeier A."/>
            <person name="Kalinowski J."/>
            <person name="Ruckert C."/>
        </authorList>
    </citation>
    <scope>NUCLEOTIDE SEQUENCE</scope>
    <source>
        <strain evidence="1">CGMCC 1.15519</strain>
    </source>
</reference>
<reference evidence="1" key="2">
    <citation type="submission" date="2020-09" db="EMBL/GenBank/DDBJ databases">
        <authorList>
            <person name="Sun Q."/>
            <person name="Zhou Y."/>
        </authorList>
    </citation>
    <scope>NUCLEOTIDE SEQUENCE</scope>
    <source>
        <strain evidence="1">CGMCC 1.15519</strain>
    </source>
</reference>
<proteinExistence type="predicted"/>
<dbReference type="Proteomes" id="UP000635071">
    <property type="component" value="Unassembled WGS sequence"/>
</dbReference>
<keyword evidence="2" id="KW-1185">Reference proteome</keyword>